<dbReference type="EMBL" id="CP014674">
    <property type="protein sequence ID" value="AOX17405.1"/>
    <property type="molecule type" value="Genomic_DNA"/>
</dbReference>
<dbReference type="AlphaFoldDB" id="A0A1D8UUT0"/>
<accession>A0A1D8UUT0</accession>
<organism evidence="1 2">
    <name type="scientific">Kozakia baliensis</name>
    <dbReference type="NCBI Taxonomy" id="153496"/>
    <lineage>
        <taxon>Bacteria</taxon>
        <taxon>Pseudomonadati</taxon>
        <taxon>Pseudomonadota</taxon>
        <taxon>Alphaproteobacteria</taxon>
        <taxon>Acetobacterales</taxon>
        <taxon>Acetobacteraceae</taxon>
        <taxon>Kozakia</taxon>
    </lineage>
</organism>
<dbReference type="eggNOG" id="COG3753">
    <property type="taxonomic scope" value="Bacteria"/>
</dbReference>
<reference evidence="1 2" key="1">
    <citation type="journal article" date="2016" name="Microb. Cell Fact.">
        <title>Dissection of exopolysaccharide biosynthesis in Kozakia baliensis.</title>
        <authorList>
            <person name="Brandt J.U."/>
            <person name="Jakob F."/>
            <person name="Behr J."/>
            <person name="Geissler A.J."/>
            <person name="Vogel R.F."/>
        </authorList>
    </citation>
    <scope>NUCLEOTIDE SEQUENCE [LARGE SCALE GENOMIC DNA]</scope>
    <source>
        <strain evidence="1 2">DSM 14400</strain>
    </source>
</reference>
<dbReference type="Gene3D" id="1.10.10.690">
    <property type="entry name" value="YidB-like"/>
    <property type="match status" value="1"/>
</dbReference>
<dbReference type="KEGG" id="kba:A0U89_09945"/>
<evidence type="ECO:0000313" key="1">
    <source>
        <dbReference type="EMBL" id="AOX17405.1"/>
    </source>
</evidence>
<dbReference type="Proteomes" id="UP000179145">
    <property type="component" value="Chromosome"/>
</dbReference>
<dbReference type="STRING" id="153496.A0U89_09945"/>
<dbReference type="SUPFAM" id="SSF140804">
    <property type="entry name" value="YidB-like"/>
    <property type="match status" value="1"/>
</dbReference>
<dbReference type="Pfam" id="PF20159">
    <property type="entry name" value="YidB"/>
    <property type="match status" value="1"/>
</dbReference>
<dbReference type="InterPro" id="IPR045372">
    <property type="entry name" value="YidB"/>
</dbReference>
<dbReference type="OrthoDB" id="4235777at2"/>
<sequence>MSGFLGNIMNSALGALGSQVQQKLGGSFGEFLNGPGLQMLLNQARNAGLEDKVRSWIGNGENLPISTDEIRNLLSDQQIQTLVSKTGLPAATLLPALATLLPHAVDQHTPNGTTPDGTPAENA</sequence>
<keyword evidence="2" id="KW-1185">Reference proteome</keyword>
<evidence type="ECO:0000313" key="2">
    <source>
        <dbReference type="Proteomes" id="UP000179145"/>
    </source>
</evidence>
<proteinExistence type="predicted"/>
<gene>
    <name evidence="1" type="ORF">A0U89_09945</name>
</gene>
<dbReference type="InterPro" id="IPR027405">
    <property type="entry name" value="YidB-like"/>
</dbReference>
<name>A0A1D8UUT0_9PROT</name>
<dbReference type="RefSeq" id="WP_070403008.1">
    <property type="nucleotide sequence ID" value="NZ_BJVW01000001.1"/>
</dbReference>
<protein>
    <submittedName>
        <fullName evidence="1">Uncharacterized protein</fullName>
    </submittedName>
</protein>